<dbReference type="Proteomes" id="UP001322277">
    <property type="component" value="Chromosome 6"/>
</dbReference>
<evidence type="ECO:0000313" key="2">
    <source>
        <dbReference type="Proteomes" id="UP001322277"/>
    </source>
</evidence>
<dbReference type="EMBL" id="CP137310">
    <property type="protein sequence ID" value="WQF85339.1"/>
    <property type="molecule type" value="Genomic_DNA"/>
</dbReference>
<dbReference type="RefSeq" id="XP_062782562.1">
    <property type="nucleotide sequence ID" value="XM_062926511.1"/>
</dbReference>
<name>A0AAX4IPT6_9PEZI</name>
<gene>
    <name evidence="1" type="ORF">CDEST_10353</name>
</gene>
<keyword evidence="2" id="KW-1185">Reference proteome</keyword>
<accession>A0AAX4IPT6</accession>
<proteinExistence type="predicted"/>
<dbReference type="GeneID" id="87946855"/>
<evidence type="ECO:0000313" key="1">
    <source>
        <dbReference type="EMBL" id="WQF85339.1"/>
    </source>
</evidence>
<sequence>MVPLPPSSPSPQGHLCCLFCCKVFPPFFPVLEELEKDKNELLSAASFGYRRQVESPKRRAVGNSAPGPPSILVWRRPEMSLSRFSVAVHP</sequence>
<dbReference type="AlphaFoldDB" id="A0AAX4IPT6"/>
<protein>
    <submittedName>
        <fullName evidence="1">Uncharacterized protein</fullName>
    </submittedName>
</protein>
<organism evidence="1 2">
    <name type="scientific">Colletotrichum destructivum</name>
    <dbReference type="NCBI Taxonomy" id="34406"/>
    <lineage>
        <taxon>Eukaryota</taxon>
        <taxon>Fungi</taxon>
        <taxon>Dikarya</taxon>
        <taxon>Ascomycota</taxon>
        <taxon>Pezizomycotina</taxon>
        <taxon>Sordariomycetes</taxon>
        <taxon>Hypocreomycetidae</taxon>
        <taxon>Glomerellales</taxon>
        <taxon>Glomerellaceae</taxon>
        <taxon>Colletotrichum</taxon>
        <taxon>Colletotrichum destructivum species complex</taxon>
    </lineage>
</organism>
<dbReference type="KEGG" id="cdet:87946855"/>
<reference evidence="2" key="1">
    <citation type="journal article" date="2023" name="bioRxiv">
        <title>Complete genome of the Medicago anthracnose fungus, Colletotrichum destructivum, reveals a mini-chromosome-like region within a core chromosome.</title>
        <authorList>
            <person name="Lapalu N."/>
            <person name="Simon A."/>
            <person name="Lu A."/>
            <person name="Plaumann P.-L."/>
            <person name="Amselem J."/>
            <person name="Pigne S."/>
            <person name="Auger A."/>
            <person name="Koch C."/>
            <person name="Dallery J.-F."/>
            <person name="O'Connell R.J."/>
        </authorList>
    </citation>
    <scope>NUCLEOTIDE SEQUENCE [LARGE SCALE GENOMIC DNA]</scope>
    <source>
        <strain evidence="2">CBS 520.97</strain>
    </source>
</reference>